<evidence type="ECO:0000313" key="2">
    <source>
        <dbReference type="Proteomes" id="UP000010366"/>
    </source>
</evidence>
<name>K9UER7_CHAP6</name>
<dbReference type="AlphaFoldDB" id="K9UER7"/>
<organism evidence="1 2">
    <name type="scientific">Chamaesiphon minutus (strain ATCC 27169 / PCC 6605)</name>
    <dbReference type="NCBI Taxonomy" id="1173020"/>
    <lineage>
        <taxon>Bacteria</taxon>
        <taxon>Bacillati</taxon>
        <taxon>Cyanobacteriota</taxon>
        <taxon>Cyanophyceae</taxon>
        <taxon>Gomontiellales</taxon>
        <taxon>Chamaesiphonaceae</taxon>
        <taxon>Chamaesiphon</taxon>
    </lineage>
</organism>
<dbReference type="STRING" id="1173020.Cha6605_1795"/>
<dbReference type="EMBL" id="CP003600">
    <property type="protein sequence ID" value="AFY92916.1"/>
    <property type="molecule type" value="Genomic_DNA"/>
</dbReference>
<evidence type="ECO:0000313" key="1">
    <source>
        <dbReference type="EMBL" id="AFY92916.1"/>
    </source>
</evidence>
<proteinExistence type="predicted"/>
<dbReference type="RefSeq" id="WP_015159087.1">
    <property type="nucleotide sequence ID" value="NC_019697.1"/>
</dbReference>
<dbReference type="Proteomes" id="UP000010366">
    <property type="component" value="Chromosome"/>
</dbReference>
<accession>K9UER7</accession>
<keyword evidence="2" id="KW-1185">Reference proteome</keyword>
<dbReference type="KEGG" id="cmp:Cha6605_1795"/>
<protein>
    <submittedName>
        <fullName evidence="1">Uncharacterized protein</fullName>
    </submittedName>
</protein>
<sequence>MKYLQLNLDYVMLARRHIELYPAQRESYFAALNETEESPQEISMHWLRAEYIRYCLVDLPNY</sequence>
<dbReference type="HOGENOM" id="CLU_2895785_0_0_3"/>
<gene>
    <name evidence="1" type="ORF">Cha6605_1795</name>
</gene>
<reference evidence="1 2" key="1">
    <citation type="submission" date="2012-05" db="EMBL/GenBank/DDBJ databases">
        <title>Finished chromosome of genome of Chamaesiphon sp. PCC 6605.</title>
        <authorList>
            <consortium name="US DOE Joint Genome Institute"/>
            <person name="Gugger M."/>
            <person name="Coursin T."/>
            <person name="Rippka R."/>
            <person name="Tandeau De Marsac N."/>
            <person name="Huntemann M."/>
            <person name="Wei C.-L."/>
            <person name="Han J."/>
            <person name="Detter J.C."/>
            <person name="Han C."/>
            <person name="Tapia R."/>
            <person name="Chen A."/>
            <person name="Kyrpides N."/>
            <person name="Mavromatis K."/>
            <person name="Markowitz V."/>
            <person name="Szeto E."/>
            <person name="Ivanova N."/>
            <person name="Pagani I."/>
            <person name="Pati A."/>
            <person name="Goodwin L."/>
            <person name="Nordberg H.P."/>
            <person name="Cantor M.N."/>
            <person name="Hua S.X."/>
            <person name="Woyke T."/>
            <person name="Kerfeld C.A."/>
        </authorList>
    </citation>
    <scope>NUCLEOTIDE SEQUENCE [LARGE SCALE GENOMIC DNA]</scope>
    <source>
        <strain evidence="2">ATCC 27169 / PCC 6605</strain>
    </source>
</reference>